<protein>
    <recommendedName>
        <fullName evidence="1">DUF2147 domain-containing protein</fullName>
    </recommendedName>
</protein>
<dbReference type="EMBL" id="BAAAFZ010000014">
    <property type="protein sequence ID" value="GAA0577076.1"/>
    <property type="molecule type" value="Genomic_DNA"/>
</dbReference>
<evidence type="ECO:0000313" key="3">
    <source>
        <dbReference type="Proteomes" id="UP001501588"/>
    </source>
</evidence>
<sequence>MIEGEVALAIAPCGDADGDALCGRIAWLRTPRDDAGRPRRDTMNPDPGLRDRPLCGVAVLDGLLPVPDEPGRWAAGSFYDPRDGRGYGLAATRVSADVLVARVYLGMPFLGVNQTLLRVERASGEGWC</sequence>
<dbReference type="PANTHER" id="PTHR36919:SF2">
    <property type="entry name" value="BLL6627 PROTEIN"/>
    <property type="match status" value="1"/>
</dbReference>
<evidence type="ECO:0000259" key="1">
    <source>
        <dbReference type="Pfam" id="PF09917"/>
    </source>
</evidence>
<evidence type="ECO:0000313" key="2">
    <source>
        <dbReference type="EMBL" id="GAA0577076.1"/>
    </source>
</evidence>
<keyword evidence="3" id="KW-1185">Reference proteome</keyword>
<dbReference type="Pfam" id="PF09917">
    <property type="entry name" value="DUF2147"/>
    <property type="match status" value="1"/>
</dbReference>
<proteinExistence type="predicted"/>
<dbReference type="PANTHER" id="PTHR36919">
    <property type="entry name" value="BLR1215 PROTEIN"/>
    <property type="match status" value="1"/>
</dbReference>
<feature type="domain" description="DUF2147" evidence="1">
    <location>
        <begin position="9"/>
        <end position="118"/>
    </location>
</feature>
<accession>A0ABN1EYG1</accession>
<reference evidence="2 3" key="1">
    <citation type="journal article" date="2019" name="Int. J. Syst. Evol. Microbiol.">
        <title>The Global Catalogue of Microorganisms (GCM) 10K type strain sequencing project: providing services to taxonomists for standard genome sequencing and annotation.</title>
        <authorList>
            <consortium name="The Broad Institute Genomics Platform"/>
            <consortium name="The Broad Institute Genome Sequencing Center for Infectious Disease"/>
            <person name="Wu L."/>
            <person name="Ma J."/>
        </authorList>
    </citation>
    <scope>NUCLEOTIDE SEQUENCE [LARGE SCALE GENOMIC DNA]</scope>
    <source>
        <strain evidence="2 3">JCM 9933</strain>
    </source>
</reference>
<organism evidence="2 3">
    <name type="scientific">Craurococcus roseus</name>
    <dbReference type="NCBI Taxonomy" id="77585"/>
    <lineage>
        <taxon>Bacteria</taxon>
        <taxon>Pseudomonadati</taxon>
        <taxon>Pseudomonadota</taxon>
        <taxon>Alphaproteobacteria</taxon>
        <taxon>Acetobacterales</taxon>
        <taxon>Acetobacteraceae</taxon>
        <taxon>Craurococcus</taxon>
    </lineage>
</organism>
<name>A0ABN1EYG1_9PROT</name>
<dbReference type="Proteomes" id="UP001501588">
    <property type="component" value="Unassembled WGS sequence"/>
</dbReference>
<dbReference type="Gene3D" id="2.40.128.520">
    <property type="match status" value="1"/>
</dbReference>
<dbReference type="InterPro" id="IPR019223">
    <property type="entry name" value="DUF2147"/>
</dbReference>
<gene>
    <name evidence="2" type="ORF">GCM10009416_14600</name>
</gene>
<comment type="caution">
    <text evidence="2">The sequence shown here is derived from an EMBL/GenBank/DDBJ whole genome shotgun (WGS) entry which is preliminary data.</text>
</comment>